<protein>
    <submittedName>
        <fullName evidence="8">Uncharacterized protein</fullName>
    </submittedName>
</protein>
<evidence type="ECO:0000313" key="9">
    <source>
        <dbReference type="Proteomes" id="UP000501346"/>
    </source>
</evidence>
<feature type="transmembrane region" description="Helical" evidence="5">
    <location>
        <begin position="121"/>
        <end position="148"/>
    </location>
</feature>
<evidence type="ECO:0000313" key="8">
    <source>
        <dbReference type="EMBL" id="QID88060.1"/>
    </source>
</evidence>
<keyword evidence="4 5" id="KW-0472">Membrane</keyword>
<evidence type="ECO:0000259" key="6">
    <source>
        <dbReference type="Pfam" id="PF12430"/>
    </source>
</evidence>
<dbReference type="InterPro" id="IPR022535">
    <property type="entry name" value="Golgi_pH-regulator_cons_dom"/>
</dbReference>
<dbReference type="InterPro" id="IPR015672">
    <property type="entry name" value="GPHR/GTG"/>
</dbReference>
<gene>
    <name evidence="8" type="ORF">GRS66_010765</name>
</gene>
<feature type="transmembrane region" description="Helical" evidence="5">
    <location>
        <begin position="6"/>
        <end position="22"/>
    </location>
</feature>
<feature type="transmembrane region" description="Helical" evidence="5">
    <location>
        <begin position="200"/>
        <end position="221"/>
    </location>
</feature>
<feature type="transmembrane region" description="Helical" evidence="5">
    <location>
        <begin position="86"/>
        <end position="106"/>
    </location>
</feature>
<name>A0A6C1EH03_SACPS</name>
<dbReference type="Pfam" id="PF12430">
    <property type="entry name" value="ABA_GPCR"/>
    <property type="match status" value="1"/>
</dbReference>
<dbReference type="AlphaFoldDB" id="A0A6C1EH03"/>
<feature type="transmembrane region" description="Helical" evidence="5">
    <location>
        <begin position="160"/>
        <end position="180"/>
    </location>
</feature>
<dbReference type="InterPro" id="IPR025969">
    <property type="entry name" value="ABA_GPCR_dom"/>
</dbReference>
<feature type="domain" description="Golgi pH regulator conserved" evidence="7">
    <location>
        <begin position="183"/>
        <end position="260"/>
    </location>
</feature>
<comment type="subcellular location">
    <subcellularLocation>
        <location evidence="1">Membrane</location>
        <topology evidence="1">Multi-pass membrane protein</topology>
    </subcellularLocation>
</comment>
<evidence type="ECO:0000256" key="3">
    <source>
        <dbReference type="ARBA" id="ARBA00022989"/>
    </source>
</evidence>
<keyword evidence="3 5" id="KW-1133">Transmembrane helix</keyword>
<feature type="transmembrane region" description="Helical" evidence="5">
    <location>
        <begin position="397"/>
        <end position="421"/>
    </location>
</feature>
<dbReference type="PANTHER" id="PTHR15948">
    <property type="entry name" value="G-PROTEIN COUPLED RECEPTOR 89-RELATED"/>
    <property type="match status" value="1"/>
</dbReference>
<dbReference type="GO" id="GO:0016020">
    <property type="term" value="C:membrane"/>
    <property type="evidence" value="ECO:0007669"/>
    <property type="project" value="UniProtKB-SubCell"/>
</dbReference>
<dbReference type="Proteomes" id="UP000501346">
    <property type="component" value="Chromosome SeXV-SeVIII"/>
</dbReference>
<evidence type="ECO:0000256" key="4">
    <source>
        <dbReference type="ARBA" id="ARBA00023136"/>
    </source>
</evidence>
<keyword evidence="9" id="KW-1185">Reference proteome</keyword>
<feature type="domain" description="Abscisic acid G-protein coupled receptor-like" evidence="6">
    <location>
        <begin position="314"/>
        <end position="542"/>
    </location>
</feature>
<evidence type="ECO:0000256" key="5">
    <source>
        <dbReference type="SAM" id="Phobius"/>
    </source>
</evidence>
<keyword evidence="2 5" id="KW-0812">Transmembrane</keyword>
<dbReference type="EMBL" id="CP049012">
    <property type="protein sequence ID" value="QID88060.1"/>
    <property type="molecule type" value="Genomic_DNA"/>
</dbReference>
<evidence type="ECO:0000256" key="2">
    <source>
        <dbReference type="ARBA" id="ARBA00022692"/>
    </source>
</evidence>
<reference evidence="8 9" key="1">
    <citation type="journal article" date="2019" name="BMC Genomics">
        <title>Chromosome level assembly and comparative genome analysis confirm lager-brewing yeasts originated from a single hybridization.</title>
        <authorList>
            <person name="Salazar A.N."/>
            <person name="Gorter de Vries A.R."/>
            <person name="van den Broek M."/>
            <person name="Brouwers N."/>
            <person name="de la Torre Cortes P."/>
            <person name="Kuijpers N.G.A."/>
            <person name="Daran J.G."/>
            <person name="Abeel T."/>
        </authorList>
    </citation>
    <scope>NUCLEOTIDE SEQUENCE [LARGE SCALE GENOMIC DNA]</scope>
    <source>
        <strain evidence="8 9">CBS 1483</strain>
    </source>
</reference>
<dbReference type="OrthoDB" id="264392at2759"/>
<proteinExistence type="predicted"/>
<dbReference type="Pfam" id="PF12537">
    <property type="entry name" value="GPHR_N"/>
    <property type="match status" value="1"/>
</dbReference>
<accession>A0A6C1EH03</accession>
<organism evidence="8 9">
    <name type="scientific">Saccharomyces pastorianus</name>
    <name type="common">Lager yeast</name>
    <name type="synonym">Saccharomyces cerevisiae x Saccharomyces eubayanus</name>
    <dbReference type="NCBI Taxonomy" id="27292"/>
    <lineage>
        <taxon>Eukaryota</taxon>
        <taxon>Fungi</taxon>
        <taxon>Dikarya</taxon>
        <taxon>Ascomycota</taxon>
        <taxon>Saccharomycotina</taxon>
        <taxon>Saccharomycetes</taxon>
        <taxon>Saccharomycetales</taxon>
        <taxon>Saccharomycetaceae</taxon>
        <taxon>Saccharomyces</taxon>
    </lineage>
</organism>
<dbReference type="PANTHER" id="PTHR15948:SF0">
    <property type="entry name" value="GOLGI PH REGULATOR A-RELATED"/>
    <property type="match status" value="1"/>
</dbReference>
<evidence type="ECO:0000256" key="1">
    <source>
        <dbReference type="ARBA" id="ARBA00004141"/>
    </source>
</evidence>
<sequence length="552" mass="63454">MEALIMFLVLSVSGVFMYKWSYEQLWFKVGSLFDIISTSSRKEAYSLTSKWETSPNGNASNMGNFINKFYTEYSLPSHKVLQSLRVLFSLAMMTYTVTIEIILWQIKVADMEKEVTFITTWVWPLTAIILSFILILLQPFFIIISLLNKFYNDKFDIDRLIIVTSIALSILIAILSYINIGPFQYTRNILTRLSIGGVTVMAALSGLATVSSLYYNFLVIWHKLRSTSMSDPNFRNINNNNNSKSLLWTTDAYIKERIQDYEHNIEQNVQILTRLEDEPNGENSTFKAQLMEKIAWYQLSLGKLETLLHQSPQVRTFKKVFEIGFTVYCLHKLITTFLKKIPHIIYHSFKYPDDYEYENFSENAASDPLAITIANILDFLFFRFNYQHDLDSLTKQISLFLSISLFLCCLSAVSTTISYVVTLLPVKFQILALFAMQNDDTGYVLPEYVDNSNYKGKGGSSSHQQKGISLIKNLVVSELTGVYVLATSLMIRSHLPFEVSQRLKELLGEKFTVPNVVIDSWFDKVYAFACIFTFICIRIAERKLSTKKVSVE</sequence>
<evidence type="ECO:0000259" key="7">
    <source>
        <dbReference type="Pfam" id="PF12537"/>
    </source>
</evidence>